<evidence type="ECO:0000256" key="2">
    <source>
        <dbReference type="ARBA" id="ARBA00007733"/>
    </source>
</evidence>
<dbReference type="GO" id="GO:0003924">
    <property type="term" value="F:GTPase activity"/>
    <property type="evidence" value="ECO:0007669"/>
    <property type="project" value="EnsemblFungi"/>
</dbReference>
<dbReference type="Pfam" id="PF04760">
    <property type="entry name" value="IF2_N"/>
    <property type="match status" value="1"/>
</dbReference>
<dbReference type="GO" id="GO:0005739">
    <property type="term" value="C:mitochondrion"/>
    <property type="evidence" value="ECO:0007669"/>
    <property type="project" value="UniProtKB-SubCell"/>
</dbReference>
<dbReference type="InterPro" id="IPR053905">
    <property type="entry name" value="EF-G-like_DII"/>
</dbReference>
<feature type="compositionally biased region" description="Gly residues" evidence="11">
    <location>
        <begin position="99"/>
        <end position="122"/>
    </location>
</feature>
<dbReference type="PROSITE" id="PS51722">
    <property type="entry name" value="G_TR_2"/>
    <property type="match status" value="1"/>
</dbReference>
<feature type="domain" description="Tr-type G" evidence="12">
    <location>
        <begin position="322"/>
        <end position="496"/>
    </location>
</feature>
<dbReference type="FunFam" id="3.40.50.300:FF:000019">
    <property type="entry name" value="Translation initiation factor IF-2"/>
    <property type="match status" value="1"/>
</dbReference>
<feature type="compositionally biased region" description="Pro residues" evidence="11">
    <location>
        <begin position="216"/>
        <end position="229"/>
    </location>
</feature>
<dbReference type="Gene3D" id="3.40.50.10050">
    <property type="entry name" value="Translation initiation factor IF- 2, domain 3"/>
    <property type="match status" value="1"/>
</dbReference>
<dbReference type="RefSeq" id="XP_018737568.1">
    <property type="nucleotide sequence ID" value="XM_018879675.1"/>
</dbReference>
<evidence type="ECO:0000256" key="1">
    <source>
        <dbReference type="ARBA" id="ARBA00004173"/>
    </source>
</evidence>
<dbReference type="SUPFAM" id="SSF50447">
    <property type="entry name" value="Translation proteins"/>
    <property type="match status" value="2"/>
</dbReference>
<dbReference type="OrthoDB" id="361630at2759"/>
<dbReference type="InterPro" id="IPR000178">
    <property type="entry name" value="TF_IF2_bacterial-like"/>
</dbReference>
<organism evidence="13 14">
    <name type="scientific">Sugiyamaella lignohabitans</name>
    <dbReference type="NCBI Taxonomy" id="796027"/>
    <lineage>
        <taxon>Eukaryota</taxon>
        <taxon>Fungi</taxon>
        <taxon>Dikarya</taxon>
        <taxon>Ascomycota</taxon>
        <taxon>Saccharomycotina</taxon>
        <taxon>Dipodascomycetes</taxon>
        <taxon>Dipodascales</taxon>
        <taxon>Trichomonascaceae</taxon>
        <taxon>Sugiyamaella</taxon>
    </lineage>
</organism>
<dbReference type="GO" id="GO:0032543">
    <property type="term" value="P:mitochondrial translation"/>
    <property type="evidence" value="ECO:0007669"/>
    <property type="project" value="EnsemblFungi"/>
</dbReference>
<protein>
    <recommendedName>
        <fullName evidence="10">Translation initiation factor IF-2, mitochondrial</fullName>
    </recommendedName>
</protein>
<keyword evidence="8" id="KW-0342">GTP-binding</keyword>
<evidence type="ECO:0000256" key="9">
    <source>
        <dbReference type="ARBA" id="ARBA00025162"/>
    </source>
</evidence>
<dbReference type="Pfam" id="PF22042">
    <property type="entry name" value="EF-G_D2"/>
    <property type="match status" value="1"/>
</dbReference>
<comment type="subcellular location">
    <subcellularLocation>
        <location evidence="1">Mitochondrion</location>
    </subcellularLocation>
</comment>
<dbReference type="GO" id="GO:0003743">
    <property type="term" value="F:translation initiation factor activity"/>
    <property type="evidence" value="ECO:0007669"/>
    <property type="project" value="UniProtKB-KW"/>
</dbReference>
<dbReference type="GO" id="GO:0005525">
    <property type="term" value="F:GTP binding"/>
    <property type="evidence" value="ECO:0007669"/>
    <property type="project" value="UniProtKB-KW"/>
</dbReference>
<dbReference type="CDD" id="cd03702">
    <property type="entry name" value="IF2_mtIF2_II"/>
    <property type="match status" value="1"/>
</dbReference>
<keyword evidence="4" id="KW-0547">Nucleotide-binding</keyword>
<dbReference type="SUPFAM" id="SSF52540">
    <property type="entry name" value="P-loop containing nucleoside triphosphate hydrolases"/>
    <property type="match status" value="1"/>
</dbReference>
<feature type="compositionally biased region" description="Low complexity" evidence="11">
    <location>
        <begin position="163"/>
        <end position="207"/>
    </location>
</feature>
<dbReference type="GO" id="GO:0000049">
    <property type="term" value="F:tRNA binding"/>
    <property type="evidence" value="ECO:0007669"/>
    <property type="project" value="EnsemblFungi"/>
</dbReference>
<keyword evidence="6" id="KW-0809">Transit peptide</keyword>
<evidence type="ECO:0000256" key="4">
    <source>
        <dbReference type="ARBA" id="ARBA00022741"/>
    </source>
</evidence>
<keyword evidence="3 13" id="KW-0396">Initiation factor</keyword>
<dbReference type="InterPro" id="IPR006847">
    <property type="entry name" value="IF2_N"/>
</dbReference>
<dbReference type="InterPro" id="IPR023115">
    <property type="entry name" value="TIF_IF2_dom3"/>
</dbReference>
<dbReference type="PANTHER" id="PTHR43381:SF20">
    <property type="entry name" value="TRANSLATION INITIATION FACTOR IF-2, MITOCHONDRIAL"/>
    <property type="match status" value="1"/>
</dbReference>
<dbReference type="HAMAP" id="MF_00100_B">
    <property type="entry name" value="IF_2_B"/>
    <property type="match status" value="1"/>
</dbReference>
<keyword evidence="5" id="KW-0648">Protein biosynthesis</keyword>
<dbReference type="InterPro" id="IPR027417">
    <property type="entry name" value="P-loop_NTPase"/>
</dbReference>
<evidence type="ECO:0000259" key="12">
    <source>
        <dbReference type="PROSITE" id="PS51722"/>
    </source>
</evidence>
<proteinExistence type="inferred from homology"/>
<evidence type="ECO:0000256" key="7">
    <source>
        <dbReference type="ARBA" id="ARBA00023128"/>
    </source>
</evidence>
<dbReference type="Proteomes" id="UP000189580">
    <property type="component" value="Chromosome b"/>
</dbReference>
<evidence type="ECO:0000256" key="6">
    <source>
        <dbReference type="ARBA" id="ARBA00022946"/>
    </source>
</evidence>
<keyword evidence="7" id="KW-0496">Mitochondrion</keyword>
<evidence type="ECO:0000313" key="14">
    <source>
        <dbReference type="Proteomes" id="UP000189580"/>
    </source>
</evidence>
<dbReference type="NCBIfam" id="TIGR00231">
    <property type="entry name" value="small_GTP"/>
    <property type="match status" value="1"/>
</dbReference>
<evidence type="ECO:0000256" key="5">
    <source>
        <dbReference type="ARBA" id="ARBA00022917"/>
    </source>
</evidence>
<dbReference type="SUPFAM" id="SSF52156">
    <property type="entry name" value="Initiation factor IF2/eIF5b, domain 3"/>
    <property type="match status" value="1"/>
</dbReference>
<name>A0A167FBX8_9ASCO</name>
<dbReference type="Gene3D" id="2.40.30.10">
    <property type="entry name" value="Translation factors"/>
    <property type="match status" value="2"/>
</dbReference>
<dbReference type="InterPro" id="IPR044145">
    <property type="entry name" value="IF2_II"/>
</dbReference>
<dbReference type="FunFam" id="3.40.50.10050:FF:000001">
    <property type="entry name" value="Translation initiation factor IF-2"/>
    <property type="match status" value="1"/>
</dbReference>
<evidence type="ECO:0000256" key="8">
    <source>
        <dbReference type="ARBA" id="ARBA00023134"/>
    </source>
</evidence>
<dbReference type="CDD" id="cd22249">
    <property type="entry name" value="UDM1_RNF168_RNF169-like"/>
    <property type="match status" value="1"/>
</dbReference>
<evidence type="ECO:0000256" key="10">
    <source>
        <dbReference type="ARBA" id="ARBA00044200"/>
    </source>
</evidence>
<dbReference type="InterPro" id="IPR009000">
    <property type="entry name" value="Transl_B-barrel_sf"/>
</dbReference>
<dbReference type="FunFam" id="2.40.30.10:FF:000126">
    <property type="entry name" value="Mitochondrial translation initiation factor"/>
    <property type="match status" value="1"/>
</dbReference>
<keyword evidence="14" id="KW-1185">Reference proteome</keyword>
<dbReference type="AlphaFoldDB" id="A0A167FBX8"/>
<dbReference type="InterPro" id="IPR036925">
    <property type="entry name" value="TIF_IF2_dom3_sf"/>
</dbReference>
<dbReference type="KEGG" id="slb:AWJ20_2711"/>
<sequence length="858" mass="92732">MTSRPNGVWKLATSCPRAIGSFGSHVQCKKFSTGIVLQSEKKPAGGVFAGIMAAGMAARTSRVPGVKPAASLDQALLGRQSVQKNRTGEKSQRANGSESGAGAGAGAGAGSGRNGGVRGGSKPGQMQNQKPKTRSQNQRGGQYNSQNMNQARGPGQNQDQNHRQSQNQARNQAQSQAQVRSQSQAQSHARAQTQAQAQIQAQTQARSNNRGNSQPPVAPKPMVAKPPPPKKVKEVSFKKPVIALPKFVTVTNFADILKLRFTDLQKRMKALGFEDVNHDFIIDEETAHLIADELGYEVVINEIQGADLFAAPLPEDMSGVPLRPPIVTIMGHVDHGKTTVLDYLRKSSVAASEHGGITQHIGAFSVKMVNTKREICFLDTPGHAAFLNMRQRGANITDIVILIVAADDSVMPQTKEAIKHAKAANVPVIVAINKIDRPDADAEKVLSDLAANGVEIEDYGGDTQTVRVSGKTGQGIDKLEEAILTLSEVLDIRSPPDGKVEGWIIESQMKKGLGSVATVLVRRGTLKPGSVIVAGTKYCKVRMIKNDQGKVVKSAGPGTPVEVLGWKELPEAGDEVLEAESEQLAKQVVENRIARADQIKESQDILAINEKRRQMHLNQLKEQEREERLKLGLPLEEKMAEQDAEAAEKGSEKINFIIKADVSGSAEAVKDSIEGLGNEDIQASVLYSGVGDVTESDVTRAQTSNAVILTFNVKAPREVMAAASKAKVELMSHTIIYRLLEEVSTMLGSKLKPDIKHKVLGEASIREVFSISTKKSKPLLIAGCKVTNGILTRKSPVKVLRNGKVVYTGAFTSMKHHKDEVKEAKKDSECGISFENWDDFKEGDSIQTFEEIIVPRHL</sequence>
<comment type="similarity">
    <text evidence="2">Belongs to the TRAFAC class translation factor GTPase superfamily. Classic translation factor GTPase family. IF-2 subfamily.</text>
</comment>
<dbReference type="InterPro" id="IPR015760">
    <property type="entry name" value="TIF_IF2"/>
</dbReference>
<reference evidence="13 14" key="1">
    <citation type="submission" date="2016-02" db="EMBL/GenBank/DDBJ databases">
        <title>Complete genome sequence and transcriptome regulation of the pentose utilising yeast Sugiyamaella lignohabitans.</title>
        <authorList>
            <person name="Bellasio M."/>
            <person name="Peymann A."/>
            <person name="Valli M."/>
            <person name="Sipitzky M."/>
            <person name="Graf A."/>
            <person name="Sauer M."/>
            <person name="Marx H."/>
            <person name="Mattanovich D."/>
        </authorList>
    </citation>
    <scope>NUCLEOTIDE SEQUENCE [LARGE SCALE GENOMIC DNA]</scope>
    <source>
        <strain evidence="13 14">CBS 10342</strain>
    </source>
</reference>
<comment type="function">
    <text evidence="9">One of the essential components for the initiation of protein synthesis. Protects formylmethionyl-tRNA from spontaneous hydrolysis and promotes its binding to the 30S ribosomal subunits. Also involved in the hydrolysis of GTP during the formation of the 70S ribosomal complex.</text>
</comment>
<feature type="compositionally biased region" description="Polar residues" evidence="11">
    <location>
        <begin position="124"/>
        <end position="159"/>
    </location>
</feature>
<dbReference type="Gene3D" id="3.40.50.300">
    <property type="entry name" value="P-loop containing nucleotide triphosphate hydrolases"/>
    <property type="match status" value="1"/>
</dbReference>
<dbReference type="Pfam" id="PF11987">
    <property type="entry name" value="IF-2"/>
    <property type="match status" value="1"/>
</dbReference>
<evidence type="ECO:0000313" key="13">
    <source>
        <dbReference type="EMBL" id="ANB15091.1"/>
    </source>
</evidence>
<dbReference type="FunFam" id="2.40.30.10:FF:000008">
    <property type="entry name" value="Translation initiation factor IF-2"/>
    <property type="match status" value="1"/>
</dbReference>
<dbReference type="InterPro" id="IPR005225">
    <property type="entry name" value="Small_GTP-bd"/>
</dbReference>
<dbReference type="InterPro" id="IPR000795">
    <property type="entry name" value="T_Tr_GTP-bd_dom"/>
</dbReference>
<dbReference type="PANTHER" id="PTHR43381">
    <property type="entry name" value="TRANSLATION INITIATION FACTOR IF-2-RELATED"/>
    <property type="match status" value="1"/>
</dbReference>
<dbReference type="EMBL" id="CP014503">
    <property type="protein sequence ID" value="ANB15091.1"/>
    <property type="molecule type" value="Genomic_DNA"/>
</dbReference>
<dbReference type="CDD" id="cd03692">
    <property type="entry name" value="mtIF2_IVc"/>
    <property type="match status" value="1"/>
</dbReference>
<dbReference type="Pfam" id="PF00009">
    <property type="entry name" value="GTP_EFTU"/>
    <property type="match status" value="1"/>
</dbReference>
<accession>A0A167FBX8</accession>
<dbReference type="CDD" id="cd01887">
    <property type="entry name" value="IF2_eIF5B"/>
    <property type="match status" value="1"/>
</dbReference>
<evidence type="ECO:0000256" key="11">
    <source>
        <dbReference type="SAM" id="MobiDB-lite"/>
    </source>
</evidence>
<evidence type="ECO:0000256" key="3">
    <source>
        <dbReference type="ARBA" id="ARBA00022540"/>
    </source>
</evidence>
<dbReference type="GeneID" id="30034653"/>
<feature type="region of interest" description="Disordered" evidence="11">
    <location>
        <begin position="76"/>
        <end position="232"/>
    </location>
</feature>
<gene>
    <name evidence="13" type="primary">IFM1</name>
    <name evidence="13" type="ORF">AWJ20_2711</name>
</gene>